<dbReference type="RefSeq" id="WP_094544097.1">
    <property type="nucleotide sequence ID" value="NZ_CP175671.1"/>
</dbReference>
<organism evidence="2 3">
    <name type="scientific">Brucella pseudogrignonensis</name>
    <dbReference type="NCBI Taxonomy" id="419475"/>
    <lineage>
        <taxon>Bacteria</taxon>
        <taxon>Pseudomonadati</taxon>
        <taxon>Pseudomonadota</taxon>
        <taxon>Alphaproteobacteria</taxon>
        <taxon>Hyphomicrobiales</taxon>
        <taxon>Brucellaceae</taxon>
        <taxon>Brucella/Ochrobactrum group</taxon>
        <taxon>Brucella</taxon>
    </lineage>
</organism>
<comment type="caution">
    <text evidence="2">The sequence shown here is derived from an EMBL/GenBank/DDBJ whole genome shotgun (WGS) entry which is preliminary data.</text>
</comment>
<dbReference type="EMBL" id="NNRM01000039">
    <property type="protein sequence ID" value="OYR23571.1"/>
    <property type="molecule type" value="Genomic_DNA"/>
</dbReference>
<keyword evidence="1" id="KW-0732">Signal</keyword>
<keyword evidence="3" id="KW-1185">Reference proteome</keyword>
<feature type="signal peptide" evidence="1">
    <location>
        <begin position="1"/>
        <end position="28"/>
    </location>
</feature>
<evidence type="ECO:0000313" key="2">
    <source>
        <dbReference type="EMBL" id="OYR23571.1"/>
    </source>
</evidence>
<evidence type="ECO:0000256" key="1">
    <source>
        <dbReference type="SAM" id="SignalP"/>
    </source>
</evidence>
<feature type="chain" id="PRO_5012603874" evidence="1">
    <location>
        <begin position="29"/>
        <end position="206"/>
    </location>
</feature>
<accession>A0A256GA88</accession>
<name>A0A256GA88_9HYPH</name>
<dbReference type="Proteomes" id="UP000216188">
    <property type="component" value="Unassembled WGS sequence"/>
</dbReference>
<proteinExistence type="predicted"/>
<gene>
    <name evidence="2" type="ORF">CEV34_3575</name>
</gene>
<sequence>MISLKTWSLAMAMVVSLAGSAVTPVAFAASGSGDLTDKQRAELQHAASIDCDANEKDKCTAGNVDSGDYYDVRIYGDCTIAAYYGRIADKAASLRKDVATTGSTGKTDAALAPEQLVCIKAAAQVQSSDKEYYVIALPMDHGPECKGEELCRTPRPLAETFQAAMKNCQPGNQKSMAGCPQGWVFASEMEAYSNGLPQTGPNGSSD</sequence>
<evidence type="ECO:0000313" key="3">
    <source>
        <dbReference type="Proteomes" id="UP000216188"/>
    </source>
</evidence>
<protein>
    <submittedName>
        <fullName evidence="2">Uncharacterized protein</fullName>
    </submittedName>
</protein>
<dbReference type="AlphaFoldDB" id="A0A256GA88"/>
<reference evidence="2 3" key="1">
    <citation type="submission" date="2017-07" db="EMBL/GenBank/DDBJ databases">
        <title>Phylogenetic study on the rhizospheric bacterium Ochrobactrum sp. A44.</title>
        <authorList>
            <person name="Krzyzanowska D.M."/>
            <person name="Ossowicki A."/>
            <person name="Rajewska M."/>
            <person name="Maciag T."/>
            <person name="Kaczynski Z."/>
            <person name="Czerwicka M."/>
            <person name="Jafra S."/>
        </authorList>
    </citation>
    <scope>NUCLEOTIDE SEQUENCE [LARGE SCALE GENOMIC DNA]</scope>
    <source>
        <strain evidence="2 3">CCUG 30717</strain>
    </source>
</reference>